<dbReference type="RefSeq" id="WP_012121359.1">
    <property type="nucleotide sequence ID" value="NC_009767.1"/>
</dbReference>
<feature type="domain" description="Right handed beta helix" evidence="9">
    <location>
        <begin position="146"/>
        <end position="310"/>
    </location>
</feature>
<evidence type="ECO:0000256" key="3">
    <source>
        <dbReference type="ARBA" id="ARBA00004613"/>
    </source>
</evidence>
<evidence type="ECO:0000256" key="6">
    <source>
        <dbReference type="ARBA" id="ARBA00023136"/>
    </source>
</evidence>
<reference evidence="10 11" key="1">
    <citation type="submission" date="2007-08" db="EMBL/GenBank/DDBJ databases">
        <title>Complete sequence of Roseiflexus castenholzii DSM 13941.</title>
        <authorList>
            <consortium name="US DOE Joint Genome Institute"/>
            <person name="Copeland A."/>
            <person name="Lucas S."/>
            <person name="Lapidus A."/>
            <person name="Barry K."/>
            <person name="Glavina del Rio T."/>
            <person name="Dalin E."/>
            <person name="Tice H."/>
            <person name="Pitluck S."/>
            <person name="Thompson L.S."/>
            <person name="Brettin T."/>
            <person name="Bruce D."/>
            <person name="Detter J.C."/>
            <person name="Han C."/>
            <person name="Tapia R."/>
            <person name="Schmutz J."/>
            <person name="Larimer F."/>
            <person name="Land M."/>
            <person name="Hauser L."/>
            <person name="Kyrpides N."/>
            <person name="Mikhailova N."/>
            <person name="Bryant D.A."/>
            <person name="Hanada S."/>
            <person name="Tsukatani Y."/>
            <person name="Richardson P."/>
        </authorList>
    </citation>
    <scope>NUCLEOTIDE SEQUENCE [LARGE SCALE GENOMIC DNA]</scope>
    <source>
        <strain evidence="11">DSM 13941 / HLO8</strain>
    </source>
</reference>
<dbReference type="NCBIfam" id="TIGR04214">
    <property type="entry name" value="CSLREA_Nterm"/>
    <property type="match status" value="2"/>
</dbReference>
<dbReference type="STRING" id="383372.Rcas_2873"/>
<dbReference type="InterPro" id="IPR006626">
    <property type="entry name" value="PbH1"/>
</dbReference>
<dbReference type="InterPro" id="IPR012334">
    <property type="entry name" value="Pectin_lyas_fold"/>
</dbReference>
<proteinExistence type="predicted"/>
<dbReference type="Proteomes" id="UP000000263">
    <property type="component" value="Chromosome"/>
</dbReference>
<dbReference type="InterPro" id="IPR039448">
    <property type="entry name" value="Beta_helix"/>
</dbReference>
<feature type="chain" id="PRO_5002713224" evidence="8">
    <location>
        <begin position="30"/>
        <end position="717"/>
    </location>
</feature>
<dbReference type="OrthoDB" id="161206at2"/>
<dbReference type="PANTHER" id="PTHR11319">
    <property type="entry name" value="G PROTEIN-COUPLED RECEPTOR-RELATED"/>
    <property type="match status" value="1"/>
</dbReference>
<evidence type="ECO:0000256" key="5">
    <source>
        <dbReference type="ARBA" id="ARBA00022729"/>
    </source>
</evidence>
<comment type="subcellular location">
    <subcellularLocation>
        <location evidence="1">Cell envelope</location>
    </subcellularLocation>
    <subcellularLocation>
        <location evidence="2">Cell outer membrane</location>
    </subcellularLocation>
    <subcellularLocation>
        <location evidence="3">Secreted</location>
    </subcellularLocation>
</comment>
<dbReference type="EMBL" id="CP000804">
    <property type="protein sequence ID" value="ABU58935.1"/>
    <property type="molecule type" value="Genomic_DNA"/>
</dbReference>
<dbReference type="InterPro" id="IPR011050">
    <property type="entry name" value="Pectin_lyase_fold/virulence"/>
</dbReference>
<keyword evidence="6" id="KW-0472">Membrane</keyword>
<dbReference type="SMART" id="SM00710">
    <property type="entry name" value="PbH1"/>
    <property type="match status" value="10"/>
</dbReference>
<evidence type="ECO:0000256" key="7">
    <source>
        <dbReference type="ARBA" id="ARBA00023237"/>
    </source>
</evidence>
<dbReference type="InterPro" id="IPR059226">
    <property type="entry name" value="Choice_anch_Q_dom"/>
</dbReference>
<protein>
    <submittedName>
        <fullName evidence="10">Polymorphic outer membrane protein</fullName>
    </submittedName>
</protein>
<dbReference type="eggNOG" id="COG1361">
    <property type="taxonomic scope" value="Bacteria"/>
</dbReference>
<organism evidence="10 11">
    <name type="scientific">Roseiflexus castenholzii (strain DSM 13941 / HLO8)</name>
    <dbReference type="NCBI Taxonomy" id="383372"/>
    <lineage>
        <taxon>Bacteria</taxon>
        <taxon>Bacillati</taxon>
        <taxon>Chloroflexota</taxon>
        <taxon>Chloroflexia</taxon>
        <taxon>Chloroflexales</taxon>
        <taxon>Roseiflexineae</taxon>
        <taxon>Roseiflexaceae</taxon>
        <taxon>Roseiflexus</taxon>
    </lineage>
</organism>
<dbReference type="SUPFAM" id="SSF51126">
    <property type="entry name" value="Pectin lyase-like"/>
    <property type="match status" value="2"/>
</dbReference>
<evidence type="ECO:0000313" key="11">
    <source>
        <dbReference type="Proteomes" id="UP000000263"/>
    </source>
</evidence>
<feature type="signal peptide" evidence="8">
    <location>
        <begin position="1"/>
        <end position="29"/>
    </location>
</feature>
<name>A7NN06_ROSCS</name>
<evidence type="ECO:0000256" key="4">
    <source>
        <dbReference type="ARBA" id="ARBA00022525"/>
    </source>
</evidence>
<dbReference type="Pfam" id="PF13229">
    <property type="entry name" value="Beta_helix"/>
    <property type="match status" value="1"/>
</dbReference>
<evidence type="ECO:0000256" key="1">
    <source>
        <dbReference type="ARBA" id="ARBA00004196"/>
    </source>
</evidence>
<dbReference type="GO" id="GO:0005576">
    <property type="term" value="C:extracellular region"/>
    <property type="evidence" value="ECO:0007669"/>
    <property type="project" value="UniProtKB-SubCell"/>
</dbReference>
<dbReference type="InterPro" id="IPR003368">
    <property type="entry name" value="POMP_repeat"/>
</dbReference>
<dbReference type="PANTHER" id="PTHR11319:SF35">
    <property type="entry name" value="OUTER MEMBRANE PROTEIN PMPC-RELATED"/>
    <property type="match status" value="1"/>
</dbReference>
<accession>A7NN06</accession>
<keyword evidence="5 8" id="KW-0732">Signal</keyword>
<dbReference type="InterPro" id="IPR026457">
    <property type="entry name" value="CSLREA_Nterm"/>
</dbReference>
<dbReference type="Gene3D" id="2.160.20.10">
    <property type="entry name" value="Single-stranded right-handed beta-helix, Pectin lyase-like"/>
    <property type="match status" value="2"/>
</dbReference>
<dbReference type="KEGG" id="rca:Rcas_2873"/>
<dbReference type="eggNOG" id="COG3210">
    <property type="taxonomic scope" value="Bacteria"/>
</dbReference>
<evidence type="ECO:0000256" key="2">
    <source>
        <dbReference type="ARBA" id="ARBA00004442"/>
    </source>
</evidence>
<dbReference type="HOGENOM" id="CLU_385370_0_0_0"/>
<sequence>MSNILFRLFSVCSILAALLAAQRAHPAYAASYVVNSLADNTTNDAFCTLREAILAANDAAANDCGAGSGGDDTITFSVSGTIVLGSTLPAIVSGQGKLTIDGGGGITVSGNNSVRVMVVNSGADLTLRNITIANGSIGGFGGGIYNNGGTLTVINSTFSANSASGPWGGGGGIYNASGGTLTVTNSTFSGNSASGPFGGGGIFNAGTLTVTNSTFSANSAGFGGGIYNGGTLTVTNSTFSNNSASGTGGGIFNDGGATLTLKNTIIANSTSGGDCINAGTVDTTNSINNLIKDTGANACGLTHGTNGNIIGSDPDLGALTGSPAYFPLLPGSPAIDKGDNATCAAAPVNNQSQNGVTRPQDGDGNNTAVCDIGSYERTLQPAAYVVNTLNDNVTAGDGQCSLREAILAANNDSAYNSLSGCGAASSLDDTITFSVSGTIVLGSTLPAIVSGQGTLTIDGGGSITVSGNNSVRVMVVNSGADLTLRNITIANGSSGGFGGGIYNNGGTLTVESSTFSANSAGFGGGIFNASGGTLTVTNSTFSNNSATLGGFGGGIFNAGTLTVTNSTFSGNSASGIGGGIFNDGGGTLTLKNTIIANSTSGGDCINAGTVTTDSINNLIEGTGGNACGLTNGTNGNIIGSDPNLGALTGSPAYYPLNVGSPAIDAGDNATCAAMPVNNQSQNGVTRPVDGDMNGVAVCDIGAYERPLVKVYLPLIAR</sequence>
<gene>
    <name evidence="10" type="ordered locus">Rcas_2873</name>
</gene>
<evidence type="ECO:0000313" key="10">
    <source>
        <dbReference type="EMBL" id="ABU58935.1"/>
    </source>
</evidence>
<evidence type="ECO:0000259" key="9">
    <source>
        <dbReference type="Pfam" id="PF13229"/>
    </source>
</evidence>
<evidence type="ECO:0000256" key="8">
    <source>
        <dbReference type="SAM" id="SignalP"/>
    </source>
</evidence>
<keyword evidence="4" id="KW-0964">Secreted</keyword>
<dbReference type="Pfam" id="PF02415">
    <property type="entry name" value="Chlam_PMP"/>
    <property type="match status" value="1"/>
</dbReference>
<keyword evidence="11" id="KW-1185">Reference proteome</keyword>
<dbReference type="NCBIfam" id="NF041518">
    <property type="entry name" value="choice_anch_Q"/>
    <property type="match status" value="2"/>
</dbReference>
<dbReference type="GO" id="GO:0009279">
    <property type="term" value="C:cell outer membrane"/>
    <property type="evidence" value="ECO:0007669"/>
    <property type="project" value="UniProtKB-SubCell"/>
</dbReference>
<dbReference type="AlphaFoldDB" id="A7NN06"/>
<keyword evidence="7" id="KW-0998">Cell outer membrane</keyword>